<dbReference type="EMBL" id="DS022258">
    <property type="protein sequence ID" value="EWG53256.1"/>
    <property type="molecule type" value="Genomic_DNA"/>
</dbReference>
<evidence type="ECO:0000313" key="3">
    <source>
        <dbReference type="Proteomes" id="UP000009096"/>
    </source>
</evidence>
<accession>W7MQ75</accession>
<dbReference type="Proteomes" id="UP000009096">
    <property type="component" value="Chromosome 7"/>
</dbReference>
<reference evidence="2 3" key="1">
    <citation type="journal article" date="2010" name="Nature">
        <title>Comparative genomics reveals mobile pathogenicity chromosomes in Fusarium.</title>
        <authorList>
            <person name="Ma L.J."/>
            <person name="van der Does H.C."/>
            <person name="Borkovich K.A."/>
            <person name="Coleman J.J."/>
            <person name="Daboussi M.J."/>
            <person name="Di Pietro A."/>
            <person name="Dufresne M."/>
            <person name="Freitag M."/>
            <person name="Grabherr M."/>
            <person name="Henrissat B."/>
            <person name="Houterman P.M."/>
            <person name="Kang S."/>
            <person name="Shim W.B."/>
            <person name="Woloshuk C."/>
            <person name="Xie X."/>
            <person name="Xu J.R."/>
            <person name="Antoniw J."/>
            <person name="Baker S.E."/>
            <person name="Bluhm B.H."/>
            <person name="Breakspear A."/>
            <person name="Brown D.W."/>
            <person name="Butchko R.A."/>
            <person name="Chapman S."/>
            <person name="Coulson R."/>
            <person name="Coutinho P.M."/>
            <person name="Danchin E.G."/>
            <person name="Diener A."/>
            <person name="Gale L.R."/>
            <person name="Gardiner D.M."/>
            <person name="Goff S."/>
            <person name="Hammond-Kosack K.E."/>
            <person name="Hilburn K."/>
            <person name="Hua-Van A."/>
            <person name="Jonkers W."/>
            <person name="Kazan K."/>
            <person name="Kodira C.D."/>
            <person name="Koehrsen M."/>
            <person name="Kumar L."/>
            <person name="Lee Y.H."/>
            <person name="Li L."/>
            <person name="Manners J.M."/>
            <person name="Miranda-Saavedra D."/>
            <person name="Mukherjee M."/>
            <person name="Park G."/>
            <person name="Park J."/>
            <person name="Park S.Y."/>
            <person name="Proctor R.H."/>
            <person name="Regev A."/>
            <person name="Ruiz-Roldan M.C."/>
            <person name="Sain D."/>
            <person name="Sakthikumar S."/>
            <person name="Sykes S."/>
            <person name="Schwartz D.C."/>
            <person name="Turgeon B.G."/>
            <person name="Wapinski I."/>
            <person name="Yoder O."/>
            <person name="Young S."/>
            <person name="Zeng Q."/>
            <person name="Zhou S."/>
            <person name="Galagan J."/>
            <person name="Cuomo C.A."/>
            <person name="Kistler H.C."/>
            <person name="Rep M."/>
        </authorList>
    </citation>
    <scope>NUCLEOTIDE SEQUENCE [LARGE SCALE GENOMIC DNA]</scope>
    <source>
        <strain evidence="3">M3125 / FGSC 7600</strain>
    </source>
</reference>
<dbReference type="RefSeq" id="XP_018759447.1">
    <property type="nucleotide sequence ID" value="XM_018906348.1"/>
</dbReference>
<dbReference type="InterPro" id="IPR010730">
    <property type="entry name" value="HET"/>
</dbReference>
<dbReference type="GeneID" id="30073957"/>
<protein>
    <recommendedName>
        <fullName evidence="1">Heterokaryon incompatibility domain-containing protein</fullName>
    </recommendedName>
</protein>
<dbReference type="PANTHER" id="PTHR33112:SF16">
    <property type="entry name" value="HETEROKARYON INCOMPATIBILITY DOMAIN-CONTAINING PROTEIN"/>
    <property type="match status" value="1"/>
</dbReference>
<dbReference type="VEuPathDB" id="FungiDB:FVEG_17081"/>
<dbReference type="EMBL" id="CM000584">
    <property type="protein sequence ID" value="EWG53256.1"/>
    <property type="molecule type" value="Genomic_DNA"/>
</dbReference>
<sequence length="265" mass="29246">MTTTSTDSTPQWAFGCPTCKAIWLQFSDPESASEINLGSSEEALSTTCPNHKVLLERFNDYGVSQGPHDESFNDISIAGFQKPRKGSSIAGSQLLNKVDNHWSFLLAKKDDVPRHPGNRRILDTDWTDVETSNKWKHRCITSYGTNCENPLKSTGDYFTCLQRVINAFRFATPEFSDFASPIIRHAMYLTTAIDERYLWADALCATQYDLKAASEQSKSMGAVYANVIVTIIATDGDSGSGISDLKGISDPRGLIQNVILSGTRN</sequence>
<dbReference type="AlphaFoldDB" id="W7MQ75"/>
<dbReference type="Pfam" id="PF06985">
    <property type="entry name" value="HET"/>
    <property type="match status" value="1"/>
</dbReference>
<keyword evidence="3" id="KW-1185">Reference proteome</keyword>
<gene>
    <name evidence="2" type="ORF">FVEG_17081</name>
</gene>
<name>W7MQ75_GIBM7</name>
<dbReference type="PANTHER" id="PTHR33112">
    <property type="entry name" value="DOMAIN PROTEIN, PUTATIVE-RELATED"/>
    <property type="match status" value="1"/>
</dbReference>
<feature type="domain" description="Heterokaryon incompatibility" evidence="1">
    <location>
        <begin position="182"/>
        <end position="241"/>
    </location>
</feature>
<dbReference type="KEGG" id="fvr:FVEG_17081"/>
<evidence type="ECO:0000313" key="2">
    <source>
        <dbReference type="EMBL" id="EWG53256.1"/>
    </source>
</evidence>
<organism evidence="2 3">
    <name type="scientific">Gibberella moniliformis (strain M3125 / FGSC 7600)</name>
    <name type="common">Maize ear and stalk rot fungus</name>
    <name type="synonym">Fusarium verticillioides</name>
    <dbReference type="NCBI Taxonomy" id="334819"/>
    <lineage>
        <taxon>Eukaryota</taxon>
        <taxon>Fungi</taxon>
        <taxon>Dikarya</taxon>
        <taxon>Ascomycota</taxon>
        <taxon>Pezizomycotina</taxon>
        <taxon>Sordariomycetes</taxon>
        <taxon>Hypocreomycetidae</taxon>
        <taxon>Hypocreales</taxon>
        <taxon>Nectriaceae</taxon>
        <taxon>Fusarium</taxon>
        <taxon>Fusarium fujikuroi species complex</taxon>
    </lineage>
</organism>
<dbReference type="OrthoDB" id="5135333at2759"/>
<evidence type="ECO:0000259" key="1">
    <source>
        <dbReference type="Pfam" id="PF06985"/>
    </source>
</evidence>
<proteinExistence type="predicted"/>